<dbReference type="AlphaFoldDB" id="A0A6J7CUB7"/>
<dbReference type="EMBL" id="CAFBLU010000002">
    <property type="protein sequence ID" value="CAB4861471.1"/>
    <property type="molecule type" value="Genomic_DNA"/>
</dbReference>
<dbReference type="GO" id="GO:0004553">
    <property type="term" value="F:hydrolase activity, hydrolyzing O-glycosyl compounds"/>
    <property type="evidence" value="ECO:0007669"/>
    <property type="project" value="InterPro"/>
</dbReference>
<dbReference type="SUPFAM" id="SSF51011">
    <property type="entry name" value="Glycosyl hydrolase domain"/>
    <property type="match status" value="1"/>
</dbReference>
<comment type="similarity">
    <text evidence="1">Belongs to the glycosyl hydrolase 31 family.</text>
</comment>
<dbReference type="PANTHER" id="PTHR46959:SF2">
    <property type="entry name" value="SULFOQUINOVOSIDASE"/>
    <property type="match status" value="1"/>
</dbReference>
<dbReference type="InterPro" id="IPR017853">
    <property type="entry name" value="GH"/>
</dbReference>
<dbReference type="Pfam" id="PF21365">
    <property type="entry name" value="Glyco_hydro_31_3rd"/>
    <property type="match status" value="1"/>
</dbReference>
<dbReference type="InterPro" id="IPR025887">
    <property type="entry name" value="Glyco_hydro_31_N_dom"/>
</dbReference>
<feature type="domain" description="Glycoside hydrolase family 31 TIM barrel" evidence="2">
    <location>
        <begin position="299"/>
        <end position="562"/>
    </location>
</feature>
<dbReference type="GO" id="GO:0005975">
    <property type="term" value="P:carbohydrate metabolic process"/>
    <property type="evidence" value="ECO:0007669"/>
    <property type="project" value="InterPro"/>
</dbReference>
<sequence>MGSRGRAAGVAGLVAAGLLMAAPVQASTPTLLSGGLNTATSSLGLWLKVGTKTYKAGSMVSSTTAGNGTKTIIFSTSDPAKRKISVTLGAASGGIRALSAVSTGGPGAPDSIGIDFKAVKNERWFGFGERADMVSRGGTAGASTVENYVSDGPWQPNEWRGVGATLPPGGSRGRMDSTYFPVPWTLSTRGYGVLIDRNDTSHFTFGGKTAKTWSVDVAGGTLALRVFAGGTPAQTLALYTQTTGRQPAAAAPWYFGPWFQAPGDPATQIATLKSAGSPTSVSMTYSHYLPCGSDRGNEQSMINRANLWHGAGMAVTTYFNPMVCDTYSEAFDPASAAGALTKTSSGTPYVYRYVASQTFHVGQYDFSNPLGVSQFQGLLQRAVDHGYDGWMEDFGEYTPLDSVASDGTPAGQMHNVYPRLYHKAASDFAATVERPLARFQRSGWSGTAQYAQVVWGGDPSTDWGFDGLSSVVKNGIGMGLSGVSLWGSDIGGYFSLSSSVALLSEELLKRWVEVGFASGVMRNETDGVTASYVPRPQVTGTAVLPIWTKYSKLRTQMYPYLAAAQKQYDATGMPMMRALMLNWPKDAKAIAADDEYQFGPDLLVAPVLAAGATTRKAYLPSGSWVDLWRSARMNPSTGALEPTGSTVLAGGADRTVAAPIDQIPLFVKAGAAIPLISPDVWTLSNYGTGVVHLSDRQDQRRIVAFPRGAWTGALGPGETLSSTEGTNTWALAIGGSATRTYSIEAALGTLNKPFVPCVVKLGTATLPTSAWSYNATSKVLKVSATTRTGTVTAKSSCT</sequence>
<feature type="domain" description="Glycosyl hydrolase family 31 C-terminal" evidence="4">
    <location>
        <begin position="572"/>
        <end position="673"/>
    </location>
</feature>
<dbReference type="PANTHER" id="PTHR46959">
    <property type="entry name" value="SULFOQUINOVOSIDASE"/>
    <property type="match status" value="1"/>
</dbReference>
<dbReference type="Pfam" id="PF01055">
    <property type="entry name" value="Glyco_hydro_31_2nd"/>
    <property type="match status" value="1"/>
</dbReference>
<evidence type="ECO:0000313" key="5">
    <source>
        <dbReference type="EMBL" id="CAB4861471.1"/>
    </source>
</evidence>
<organism evidence="5">
    <name type="scientific">freshwater metagenome</name>
    <dbReference type="NCBI Taxonomy" id="449393"/>
    <lineage>
        <taxon>unclassified sequences</taxon>
        <taxon>metagenomes</taxon>
        <taxon>ecological metagenomes</taxon>
    </lineage>
</organism>
<dbReference type="SUPFAM" id="SSF51445">
    <property type="entry name" value="(Trans)glycosidases"/>
    <property type="match status" value="1"/>
</dbReference>
<dbReference type="InterPro" id="IPR000322">
    <property type="entry name" value="Glyco_hydro_31_TIM"/>
</dbReference>
<evidence type="ECO:0000259" key="3">
    <source>
        <dbReference type="Pfam" id="PF13802"/>
    </source>
</evidence>
<accession>A0A6J7CUB7</accession>
<dbReference type="InterPro" id="IPR048395">
    <property type="entry name" value="Glyco_hydro_31_C"/>
</dbReference>
<dbReference type="GO" id="GO:0030246">
    <property type="term" value="F:carbohydrate binding"/>
    <property type="evidence" value="ECO:0007669"/>
    <property type="project" value="InterPro"/>
</dbReference>
<dbReference type="InterPro" id="IPR052990">
    <property type="entry name" value="Sulfoquinovosidase_GH31"/>
</dbReference>
<evidence type="ECO:0000256" key="1">
    <source>
        <dbReference type="ARBA" id="ARBA00007806"/>
    </source>
</evidence>
<dbReference type="CDD" id="cd14752">
    <property type="entry name" value="GH31_N"/>
    <property type="match status" value="1"/>
</dbReference>
<name>A0A6J7CUB7_9ZZZZ</name>
<evidence type="ECO:0000259" key="2">
    <source>
        <dbReference type="Pfam" id="PF01055"/>
    </source>
</evidence>
<evidence type="ECO:0000259" key="4">
    <source>
        <dbReference type="Pfam" id="PF21365"/>
    </source>
</evidence>
<dbReference type="Gene3D" id="3.20.20.80">
    <property type="entry name" value="Glycosidases"/>
    <property type="match status" value="1"/>
</dbReference>
<dbReference type="InterPro" id="IPR013780">
    <property type="entry name" value="Glyco_hydro_b"/>
</dbReference>
<dbReference type="Gene3D" id="2.60.40.1760">
    <property type="entry name" value="glycosyl hydrolase (family 31)"/>
    <property type="match status" value="1"/>
</dbReference>
<dbReference type="Gene3D" id="2.60.40.1180">
    <property type="entry name" value="Golgi alpha-mannosidase II"/>
    <property type="match status" value="1"/>
</dbReference>
<proteinExistence type="inferred from homology"/>
<reference evidence="5" key="1">
    <citation type="submission" date="2020-05" db="EMBL/GenBank/DDBJ databases">
        <authorList>
            <person name="Chiriac C."/>
            <person name="Salcher M."/>
            <person name="Ghai R."/>
            <person name="Kavagutti S V."/>
        </authorList>
    </citation>
    <scope>NUCLEOTIDE SEQUENCE</scope>
</reference>
<dbReference type="InterPro" id="IPR011013">
    <property type="entry name" value="Gal_mutarotase_sf_dom"/>
</dbReference>
<dbReference type="Pfam" id="PF13802">
    <property type="entry name" value="Gal_mutarotas_2"/>
    <property type="match status" value="1"/>
</dbReference>
<protein>
    <submittedName>
        <fullName evidence="5">Unannotated protein</fullName>
    </submittedName>
</protein>
<dbReference type="SUPFAM" id="SSF74650">
    <property type="entry name" value="Galactose mutarotase-like"/>
    <property type="match status" value="1"/>
</dbReference>
<feature type="domain" description="Glycoside hydrolase family 31 N-terminal" evidence="3">
    <location>
        <begin position="99"/>
        <end position="201"/>
    </location>
</feature>
<gene>
    <name evidence="5" type="ORF">UFOPK3444_00199</name>
</gene>